<name>A0A2N5ZDL6_MUIH1</name>
<organism evidence="1 2">
    <name type="scientific">Muiribacterium halophilum</name>
    <dbReference type="NCBI Taxonomy" id="2053465"/>
    <lineage>
        <taxon>Bacteria</taxon>
        <taxon>Candidatus Muiribacteriota</taxon>
        <taxon>Candidatus Muiribacteriia</taxon>
        <taxon>Candidatus Muiribacteriales</taxon>
        <taxon>Candidatus Muiribacteriaceae</taxon>
        <taxon>Candidatus Muiribacterium</taxon>
    </lineage>
</organism>
<proteinExistence type="predicted"/>
<dbReference type="Proteomes" id="UP000234857">
    <property type="component" value="Unassembled WGS sequence"/>
</dbReference>
<reference evidence="1 2" key="1">
    <citation type="submission" date="2017-11" db="EMBL/GenBank/DDBJ databases">
        <title>Genome-resolved metagenomics identifies genetic mobility, metabolic interactions, and unexpected diversity in perchlorate-reducing communities.</title>
        <authorList>
            <person name="Barnum T.P."/>
            <person name="Figueroa I.A."/>
            <person name="Carlstrom C.I."/>
            <person name="Lucas L.N."/>
            <person name="Engelbrektson A.L."/>
            <person name="Coates J.D."/>
        </authorList>
    </citation>
    <scope>NUCLEOTIDE SEQUENCE [LARGE SCALE GENOMIC DNA]</scope>
    <source>
        <strain evidence="1">BM706</strain>
    </source>
</reference>
<evidence type="ECO:0000313" key="2">
    <source>
        <dbReference type="Proteomes" id="UP000234857"/>
    </source>
</evidence>
<dbReference type="Pfam" id="PF13585">
    <property type="entry name" value="CHU_C"/>
    <property type="match status" value="1"/>
</dbReference>
<dbReference type="Gene3D" id="2.60.40.4070">
    <property type="match status" value="1"/>
</dbReference>
<evidence type="ECO:0000313" key="1">
    <source>
        <dbReference type="EMBL" id="PLX16772.1"/>
    </source>
</evidence>
<protein>
    <recommendedName>
        <fullName evidence="3">FlgD Ig-like domain-containing protein</fullName>
    </recommendedName>
</protein>
<accession>A0A2N5ZDL6</accession>
<dbReference type="EMBL" id="PKTG01000106">
    <property type="protein sequence ID" value="PLX16772.1"/>
    <property type="molecule type" value="Genomic_DNA"/>
</dbReference>
<dbReference type="AlphaFoldDB" id="A0A2N5ZDL6"/>
<evidence type="ECO:0008006" key="3">
    <source>
        <dbReference type="Google" id="ProtNLM"/>
    </source>
</evidence>
<comment type="caution">
    <text evidence="1">The sequence shown here is derived from an EMBL/GenBank/DDBJ whole genome shotgun (WGS) entry which is preliminary data.</text>
</comment>
<sequence>MSKRLYLIFFLTFILTGTLFASEIALVSNYSKVAKGDILEVKLRISDLDSVQSLSMDLEYTGDITFYDWDQNTSGIQGKLLNESYTTTWNASSNTMNITFNFNQARDITLDYPVSVLFSVPDNTTSSSLSFKLKNFIKNQNITSITTNTLNVAIDNEGVVDLSSEPSTIYSISGLKFEISENTFNDTRELSVKETDLNTEGYSQFVPQGDSSSSPLNVYYKITVNGNIKTQRFMNVYFPFDSSQVPAGYSPEDIKIYYFNETTLKWERIGGKVESIGGNSYFVKASFNHFSLFTLLADKYEFPGNTIEKIEVLPNPFSPNGNGKNDVVSIKFNLKNKSTVTLGIYDRVGREIRRIVTDKEYNSGDNVIEWDGTSDIGSIVTTGLYLFNFKVKDESGRNDKKTGTIIVSKNMKE</sequence>
<gene>
    <name evidence="1" type="ORF">C0601_09300</name>
</gene>